<comment type="cofactor">
    <cofactor evidence="8">
        <name>heme c</name>
        <dbReference type="ChEBI" id="CHEBI:61717"/>
    </cofactor>
    <text evidence="8">Binds 1 heme c group covalently per subunit.</text>
</comment>
<dbReference type="PANTHER" id="PTHR10266">
    <property type="entry name" value="CYTOCHROME C1"/>
    <property type="match status" value="1"/>
</dbReference>
<comment type="caution">
    <text evidence="9">The sequence shown here is derived from an EMBL/GenBank/DDBJ whole genome shotgun (WGS) entry which is preliminary data.</text>
</comment>
<feature type="binding site" description="covalent" evidence="8">
    <location>
        <position position="19"/>
    </location>
    <ligand>
        <name>heme c</name>
        <dbReference type="ChEBI" id="CHEBI:61717"/>
    </ligand>
</feature>
<name>A0A443NYB3_9MAGN</name>
<dbReference type="PANTHER" id="PTHR10266:SF3">
    <property type="entry name" value="CYTOCHROME C1, HEME PROTEIN, MITOCHONDRIAL"/>
    <property type="match status" value="1"/>
</dbReference>
<dbReference type="Gene3D" id="1.10.760.10">
    <property type="entry name" value="Cytochrome c-like domain"/>
    <property type="match status" value="1"/>
</dbReference>
<keyword evidence="3" id="KW-0812">Transmembrane</keyword>
<reference evidence="9 10" key="1">
    <citation type="journal article" date="2019" name="Nat. Plants">
        <title>Stout camphor tree genome fills gaps in understanding of flowering plant genome evolution.</title>
        <authorList>
            <person name="Chaw S.M."/>
            <person name="Liu Y.C."/>
            <person name="Wu Y.W."/>
            <person name="Wang H.Y."/>
            <person name="Lin C.I."/>
            <person name="Wu C.S."/>
            <person name="Ke H.M."/>
            <person name="Chang L.Y."/>
            <person name="Hsu C.Y."/>
            <person name="Yang H.T."/>
            <person name="Sudianto E."/>
            <person name="Hsu M.H."/>
            <person name="Wu K.P."/>
            <person name="Wang L.N."/>
            <person name="Leebens-Mack J.H."/>
            <person name="Tsai I.J."/>
        </authorList>
    </citation>
    <scope>NUCLEOTIDE SEQUENCE [LARGE SCALE GENOMIC DNA]</scope>
    <source>
        <strain evidence="10">cv. Chaw 1501</strain>
        <tissue evidence="9">Young leaves</tissue>
    </source>
</reference>
<protein>
    <submittedName>
        <fullName evidence="9">Cytochrome c1-1, heme protein, mitochondrial isoform 2</fullName>
    </submittedName>
</protein>
<dbReference type="PRINTS" id="PR00603">
    <property type="entry name" value="CYTOCHROMEC1"/>
</dbReference>
<organism evidence="9 10">
    <name type="scientific">Cinnamomum micranthum f. kanehirae</name>
    <dbReference type="NCBI Taxonomy" id="337451"/>
    <lineage>
        <taxon>Eukaryota</taxon>
        <taxon>Viridiplantae</taxon>
        <taxon>Streptophyta</taxon>
        <taxon>Embryophyta</taxon>
        <taxon>Tracheophyta</taxon>
        <taxon>Spermatophyta</taxon>
        <taxon>Magnoliopsida</taxon>
        <taxon>Magnoliidae</taxon>
        <taxon>Laurales</taxon>
        <taxon>Lauraceae</taxon>
        <taxon>Cinnamomum</taxon>
    </lineage>
</organism>
<keyword evidence="2 8" id="KW-0349">Heme</keyword>
<dbReference type="Proteomes" id="UP000283530">
    <property type="component" value="Unassembled WGS sequence"/>
</dbReference>
<comment type="subcellular location">
    <subcellularLocation>
        <location evidence="1">Membrane</location>
    </subcellularLocation>
</comment>
<evidence type="ECO:0000256" key="3">
    <source>
        <dbReference type="ARBA" id="ARBA00022692"/>
    </source>
</evidence>
<dbReference type="InterPro" id="IPR036909">
    <property type="entry name" value="Cyt_c-like_dom_sf"/>
</dbReference>
<feature type="binding site" description="covalent" evidence="8">
    <location>
        <position position="15"/>
    </location>
    <ligand>
        <name>heme c</name>
        <dbReference type="ChEBI" id="CHEBI:61717"/>
    </ligand>
</feature>
<proteinExistence type="predicted"/>
<evidence type="ECO:0000256" key="5">
    <source>
        <dbReference type="ARBA" id="ARBA00022989"/>
    </source>
</evidence>
<evidence type="ECO:0000256" key="7">
    <source>
        <dbReference type="ARBA" id="ARBA00023136"/>
    </source>
</evidence>
<keyword evidence="10" id="KW-1185">Reference proteome</keyword>
<evidence type="ECO:0000256" key="2">
    <source>
        <dbReference type="ARBA" id="ARBA00022617"/>
    </source>
</evidence>
<dbReference type="GO" id="GO:0020037">
    <property type="term" value="F:heme binding"/>
    <property type="evidence" value="ECO:0007669"/>
    <property type="project" value="InterPro"/>
</dbReference>
<dbReference type="OrthoDB" id="1690328at2759"/>
<dbReference type="SUPFAM" id="SSF46626">
    <property type="entry name" value="Cytochrome c"/>
    <property type="match status" value="1"/>
</dbReference>
<dbReference type="InterPro" id="IPR002326">
    <property type="entry name" value="Cyt_c1"/>
</dbReference>
<evidence type="ECO:0000256" key="6">
    <source>
        <dbReference type="ARBA" id="ARBA00023004"/>
    </source>
</evidence>
<dbReference type="GO" id="GO:0006122">
    <property type="term" value="P:mitochondrial electron transport, ubiquinol to cytochrome c"/>
    <property type="evidence" value="ECO:0007669"/>
    <property type="project" value="TreeGrafter"/>
</dbReference>
<evidence type="ECO:0000256" key="4">
    <source>
        <dbReference type="ARBA" id="ARBA00022723"/>
    </source>
</evidence>
<evidence type="ECO:0000256" key="8">
    <source>
        <dbReference type="PIRSR" id="PIRSR602326-1"/>
    </source>
</evidence>
<keyword evidence="6 8" id="KW-0408">Iron</keyword>
<keyword evidence="4 8" id="KW-0479">Metal-binding</keyword>
<evidence type="ECO:0000256" key="1">
    <source>
        <dbReference type="ARBA" id="ARBA00004370"/>
    </source>
</evidence>
<keyword evidence="7" id="KW-0472">Membrane</keyword>
<keyword evidence="5" id="KW-1133">Transmembrane helix</keyword>
<sequence>MDRIWRGRQVYQQVCAYCHSMSLISYRELVGVAYTEKEAKGIAAEIEVVNGPNDEGRMFTRPDKLSDRFPHNTMVKSQNYVFALGTLREAGQILGSFP</sequence>
<dbReference type="GO" id="GO:0016020">
    <property type="term" value="C:membrane"/>
    <property type="evidence" value="ECO:0007669"/>
    <property type="project" value="UniProtKB-SubCell"/>
</dbReference>
<dbReference type="GO" id="GO:0046872">
    <property type="term" value="F:metal ion binding"/>
    <property type="evidence" value="ECO:0007669"/>
    <property type="project" value="UniProtKB-KW"/>
</dbReference>
<accession>A0A443NYB3</accession>
<dbReference type="AlphaFoldDB" id="A0A443NYB3"/>
<evidence type="ECO:0000313" key="9">
    <source>
        <dbReference type="EMBL" id="RWR83538.1"/>
    </source>
</evidence>
<evidence type="ECO:0000313" key="10">
    <source>
        <dbReference type="Proteomes" id="UP000283530"/>
    </source>
</evidence>
<feature type="binding site" description="covalent" evidence="8">
    <location>
        <position position="18"/>
    </location>
    <ligand>
        <name>heme c</name>
        <dbReference type="ChEBI" id="CHEBI:61717"/>
    </ligand>
</feature>
<gene>
    <name evidence="9" type="ORF">CKAN_01229600</name>
</gene>
<dbReference type="GO" id="GO:0009055">
    <property type="term" value="F:electron transfer activity"/>
    <property type="evidence" value="ECO:0007669"/>
    <property type="project" value="InterPro"/>
</dbReference>
<dbReference type="STRING" id="337451.A0A443NYB3"/>
<dbReference type="GO" id="GO:0005739">
    <property type="term" value="C:mitochondrion"/>
    <property type="evidence" value="ECO:0007669"/>
    <property type="project" value="GOC"/>
</dbReference>
<dbReference type="EMBL" id="QPKB01000004">
    <property type="protein sequence ID" value="RWR83538.1"/>
    <property type="molecule type" value="Genomic_DNA"/>
</dbReference>
<dbReference type="Pfam" id="PF02167">
    <property type="entry name" value="Cytochrom_C1"/>
    <property type="match status" value="1"/>
</dbReference>